<reference evidence="2" key="1">
    <citation type="journal article" date="2017" name="Nat. Ecol. Evol.">
        <title>Genome expansion and lineage-specific genetic innovations in the forest pathogenic fungi Armillaria.</title>
        <authorList>
            <person name="Sipos G."/>
            <person name="Prasanna A.N."/>
            <person name="Walter M.C."/>
            <person name="O'Connor E."/>
            <person name="Balint B."/>
            <person name="Krizsan K."/>
            <person name="Kiss B."/>
            <person name="Hess J."/>
            <person name="Varga T."/>
            <person name="Slot J."/>
            <person name="Riley R."/>
            <person name="Boka B."/>
            <person name="Rigling D."/>
            <person name="Barry K."/>
            <person name="Lee J."/>
            <person name="Mihaltcheva S."/>
            <person name="LaButti K."/>
            <person name="Lipzen A."/>
            <person name="Waldron R."/>
            <person name="Moloney N.M."/>
            <person name="Sperisen C."/>
            <person name="Kredics L."/>
            <person name="Vagvoelgyi C."/>
            <person name="Patrignani A."/>
            <person name="Fitzpatrick D."/>
            <person name="Nagy I."/>
            <person name="Doyle S."/>
            <person name="Anderson J.B."/>
            <person name="Grigoriev I.V."/>
            <person name="Gueldener U."/>
            <person name="Muensterkoetter M."/>
            <person name="Nagy L.G."/>
        </authorList>
    </citation>
    <scope>NUCLEOTIDE SEQUENCE [LARGE SCALE GENOMIC DNA]</scope>
    <source>
        <strain evidence="2">Ar21-2</strain>
    </source>
</reference>
<name>A0A2H3CTT6_ARMGA</name>
<proteinExistence type="predicted"/>
<dbReference type="EMBL" id="KZ293684">
    <property type="protein sequence ID" value="PBK86435.1"/>
    <property type="molecule type" value="Genomic_DNA"/>
</dbReference>
<gene>
    <name evidence="1" type="ORF">ARMGADRAFT_1169161</name>
</gene>
<dbReference type="InParanoid" id="A0A2H3CTT6"/>
<keyword evidence="2" id="KW-1185">Reference proteome</keyword>
<evidence type="ECO:0000313" key="2">
    <source>
        <dbReference type="Proteomes" id="UP000217790"/>
    </source>
</evidence>
<evidence type="ECO:0008006" key="3">
    <source>
        <dbReference type="Google" id="ProtNLM"/>
    </source>
</evidence>
<dbReference type="OrthoDB" id="2878399at2759"/>
<dbReference type="InterPro" id="IPR036047">
    <property type="entry name" value="F-box-like_dom_sf"/>
</dbReference>
<dbReference type="SUPFAM" id="SSF81383">
    <property type="entry name" value="F-box domain"/>
    <property type="match status" value="1"/>
</dbReference>
<dbReference type="OMA" id="VIYAQNM"/>
<sequence length="416" mass="47153">MNTKSTEDRTASLDSLPQELADTIVTHLEGDIPTLISCSLVCRKLSSNIGRSLLFKRRVLYTHYDCDKLLDFPKSILQHIMVLRVQSFAIPYRENLLNHPSLHRVMASLGPLELMIDDTLLWSELNDGAQQALSAHSFRRVHIRYSSFQSVADICFFLRSSHDLETLILPSLEIAETSMPHRPYQAGPSVSHLTVHSNERRLRLFESIVKTPSCPISVDKLRVLDVHVSHAEELGLLRGMLAMTKELQELKVSHVYRISGSELLPAVDLNLTSVESLTVEMSDYDDLDCPVLYNIPLYRWWCEVWANTSTTCMNKLAIQASVTRIGNRKLNTTLWSQMARALSKPPWKILSTLTIVIYAQNMRSVRALIQASYIKKIEDVMTALTETQSVEVSVTLKYPGPECDSESEEEYSDEDS</sequence>
<accession>A0A2H3CTT6</accession>
<protein>
    <recommendedName>
        <fullName evidence="3">F-box domain-containing protein</fullName>
    </recommendedName>
</protein>
<dbReference type="AlphaFoldDB" id="A0A2H3CTT6"/>
<evidence type="ECO:0000313" key="1">
    <source>
        <dbReference type="EMBL" id="PBK86435.1"/>
    </source>
</evidence>
<organism evidence="1 2">
    <name type="scientific">Armillaria gallica</name>
    <name type="common">Bulbous honey fungus</name>
    <name type="synonym">Armillaria bulbosa</name>
    <dbReference type="NCBI Taxonomy" id="47427"/>
    <lineage>
        <taxon>Eukaryota</taxon>
        <taxon>Fungi</taxon>
        <taxon>Dikarya</taxon>
        <taxon>Basidiomycota</taxon>
        <taxon>Agaricomycotina</taxon>
        <taxon>Agaricomycetes</taxon>
        <taxon>Agaricomycetidae</taxon>
        <taxon>Agaricales</taxon>
        <taxon>Marasmiineae</taxon>
        <taxon>Physalacriaceae</taxon>
        <taxon>Armillaria</taxon>
    </lineage>
</organism>
<dbReference type="Proteomes" id="UP000217790">
    <property type="component" value="Unassembled WGS sequence"/>
</dbReference>